<feature type="transmembrane region" description="Helical" evidence="1">
    <location>
        <begin position="6"/>
        <end position="26"/>
    </location>
</feature>
<evidence type="ECO:0000313" key="2">
    <source>
        <dbReference type="EMBL" id="RCR67877.1"/>
    </source>
</evidence>
<keyword evidence="1" id="KW-0472">Membrane</keyword>
<dbReference type="Proteomes" id="UP000253383">
    <property type="component" value="Unassembled WGS sequence"/>
</dbReference>
<dbReference type="EMBL" id="QOWE01000016">
    <property type="protein sequence ID" value="RCR67877.1"/>
    <property type="molecule type" value="Genomic_DNA"/>
</dbReference>
<name>A0A368JJP5_9BACT</name>
<feature type="transmembrane region" description="Helical" evidence="1">
    <location>
        <begin position="38"/>
        <end position="69"/>
    </location>
</feature>
<keyword evidence="1" id="KW-1133">Transmembrane helix</keyword>
<evidence type="ECO:0000313" key="3">
    <source>
        <dbReference type="Proteomes" id="UP000253383"/>
    </source>
</evidence>
<sequence>MLTFRPPYFIITLLLFITEVLIALFLHDEIIRPYVGDFLVVILIYCFLRSFLNIAVLPTALFVLVFSYTLEVLQYFNLVEMLGLHEYKLARIVIGTSFEWIDLLAYTLGVLFVVSLEKTKTACRWNRSGSKIS</sequence>
<dbReference type="RefSeq" id="WP_114407683.1">
    <property type="nucleotide sequence ID" value="NZ_QOWE01000016.1"/>
</dbReference>
<accession>A0A368JJP5</accession>
<dbReference type="Pfam" id="PF10990">
    <property type="entry name" value="DUF2809"/>
    <property type="match status" value="1"/>
</dbReference>
<dbReference type="InterPro" id="IPR021257">
    <property type="entry name" value="DUF2809"/>
</dbReference>
<gene>
    <name evidence="2" type="ORF">DUE52_19315</name>
</gene>
<reference evidence="2 3" key="1">
    <citation type="submission" date="2018-07" db="EMBL/GenBank/DDBJ databases">
        <title>Genome analysis of Larkinella rosea.</title>
        <authorList>
            <person name="Zhou Z."/>
            <person name="Wang G."/>
        </authorList>
    </citation>
    <scope>NUCLEOTIDE SEQUENCE [LARGE SCALE GENOMIC DNA]</scope>
    <source>
        <strain evidence="3">zzj9</strain>
    </source>
</reference>
<keyword evidence="3" id="KW-1185">Reference proteome</keyword>
<evidence type="ECO:0000256" key="1">
    <source>
        <dbReference type="SAM" id="Phobius"/>
    </source>
</evidence>
<proteinExistence type="predicted"/>
<organism evidence="2 3">
    <name type="scientific">Larkinella punicea</name>
    <dbReference type="NCBI Taxonomy" id="2315727"/>
    <lineage>
        <taxon>Bacteria</taxon>
        <taxon>Pseudomonadati</taxon>
        <taxon>Bacteroidota</taxon>
        <taxon>Cytophagia</taxon>
        <taxon>Cytophagales</taxon>
        <taxon>Spirosomataceae</taxon>
        <taxon>Larkinella</taxon>
    </lineage>
</organism>
<feature type="transmembrane region" description="Helical" evidence="1">
    <location>
        <begin position="89"/>
        <end position="114"/>
    </location>
</feature>
<dbReference type="AlphaFoldDB" id="A0A368JJP5"/>
<protein>
    <submittedName>
        <fullName evidence="2">DUF2809 domain-containing protein</fullName>
    </submittedName>
</protein>
<dbReference type="OrthoDB" id="5360192at2"/>
<comment type="caution">
    <text evidence="2">The sequence shown here is derived from an EMBL/GenBank/DDBJ whole genome shotgun (WGS) entry which is preliminary data.</text>
</comment>
<keyword evidence="1" id="KW-0812">Transmembrane</keyword>